<proteinExistence type="predicted"/>
<comment type="caution">
    <text evidence="1">The sequence shown here is derived from an EMBL/GenBank/DDBJ whole genome shotgun (WGS) entry which is preliminary data.</text>
</comment>
<reference evidence="1 2" key="1">
    <citation type="submission" date="2013-09" db="EMBL/GenBank/DDBJ databases">
        <title>Corchorus capsularis genome sequencing.</title>
        <authorList>
            <person name="Alam M."/>
            <person name="Haque M.S."/>
            <person name="Islam M.S."/>
            <person name="Emdad E.M."/>
            <person name="Islam M.M."/>
            <person name="Ahmed B."/>
            <person name="Halim A."/>
            <person name="Hossen Q.M.M."/>
            <person name="Hossain M.Z."/>
            <person name="Ahmed R."/>
            <person name="Khan M.M."/>
            <person name="Islam R."/>
            <person name="Rashid M.M."/>
            <person name="Khan S.A."/>
            <person name="Rahman M.S."/>
            <person name="Alam M."/>
        </authorList>
    </citation>
    <scope>NUCLEOTIDE SEQUENCE [LARGE SCALE GENOMIC DNA]</scope>
    <source>
        <strain evidence="2">cv. CVL-1</strain>
        <tissue evidence="1">Whole seedling</tissue>
    </source>
</reference>
<sequence>MSSTAIGQDSGYIHIELQVFVAIRCRSSPVRPSFFKLERG</sequence>
<gene>
    <name evidence="1" type="ORF">CCACVL1_16445</name>
</gene>
<dbReference type="EMBL" id="AWWV01011056">
    <property type="protein sequence ID" value="OMO74850.1"/>
    <property type="molecule type" value="Genomic_DNA"/>
</dbReference>
<dbReference type="Proteomes" id="UP000188268">
    <property type="component" value="Unassembled WGS sequence"/>
</dbReference>
<evidence type="ECO:0000313" key="2">
    <source>
        <dbReference type="Proteomes" id="UP000188268"/>
    </source>
</evidence>
<dbReference type="AlphaFoldDB" id="A0A1R3HX51"/>
<accession>A0A1R3HX51</accession>
<organism evidence="1 2">
    <name type="scientific">Corchorus capsularis</name>
    <name type="common">Jute</name>
    <dbReference type="NCBI Taxonomy" id="210143"/>
    <lineage>
        <taxon>Eukaryota</taxon>
        <taxon>Viridiplantae</taxon>
        <taxon>Streptophyta</taxon>
        <taxon>Embryophyta</taxon>
        <taxon>Tracheophyta</taxon>
        <taxon>Spermatophyta</taxon>
        <taxon>Magnoliopsida</taxon>
        <taxon>eudicotyledons</taxon>
        <taxon>Gunneridae</taxon>
        <taxon>Pentapetalae</taxon>
        <taxon>rosids</taxon>
        <taxon>malvids</taxon>
        <taxon>Malvales</taxon>
        <taxon>Malvaceae</taxon>
        <taxon>Grewioideae</taxon>
        <taxon>Apeibeae</taxon>
        <taxon>Corchorus</taxon>
    </lineage>
</organism>
<keyword evidence="2" id="KW-1185">Reference proteome</keyword>
<evidence type="ECO:0000313" key="1">
    <source>
        <dbReference type="EMBL" id="OMO74850.1"/>
    </source>
</evidence>
<name>A0A1R3HX51_COCAP</name>
<dbReference type="Gramene" id="OMO74850">
    <property type="protein sequence ID" value="OMO74850"/>
    <property type="gene ID" value="CCACVL1_16445"/>
</dbReference>
<protein>
    <submittedName>
        <fullName evidence="1">Uncharacterized protein</fullName>
    </submittedName>
</protein>